<dbReference type="Proteomes" id="UP000694557">
    <property type="component" value="Unassembled WGS sequence"/>
</dbReference>
<feature type="transmembrane region" description="Helical" evidence="2">
    <location>
        <begin position="423"/>
        <end position="447"/>
    </location>
</feature>
<dbReference type="PANTHER" id="PTHR21329">
    <property type="entry name" value="PHOSPHATIDYLINOSITOL N-ACETYLGLUCOSAMINYLTRANSFERASE SUBUNIT Q-RELATED"/>
    <property type="match status" value="1"/>
</dbReference>
<accession>A0A8C7I4E3</accession>
<evidence type="ECO:0000313" key="3">
    <source>
        <dbReference type="Ensembl" id="ENSOKIP00005066491.1"/>
    </source>
</evidence>
<keyword evidence="2" id="KW-0472">Membrane</keyword>
<evidence type="ECO:0000313" key="4">
    <source>
        <dbReference type="Proteomes" id="UP000694557"/>
    </source>
</evidence>
<gene>
    <name evidence="3" type="primary">PIGQ</name>
    <name evidence="3" type="synonym">pigq</name>
</gene>
<feature type="transmembrane region" description="Helical" evidence="2">
    <location>
        <begin position="347"/>
        <end position="374"/>
    </location>
</feature>
<keyword evidence="2" id="KW-0812">Transmembrane</keyword>
<dbReference type="InterPro" id="IPR007720">
    <property type="entry name" value="PigQ/GPI1"/>
</dbReference>
<dbReference type="Pfam" id="PF05024">
    <property type="entry name" value="Gpi1"/>
    <property type="match status" value="1"/>
</dbReference>
<feature type="transmembrane region" description="Helical" evidence="2">
    <location>
        <begin position="380"/>
        <end position="402"/>
    </location>
</feature>
<feature type="transmembrane region" description="Helical" evidence="2">
    <location>
        <begin position="256"/>
        <end position="275"/>
    </location>
</feature>
<keyword evidence="2" id="KW-1133">Transmembrane helix</keyword>
<feature type="transmembrane region" description="Helical" evidence="2">
    <location>
        <begin position="321"/>
        <end position="340"/>
    </location>
</feature>
<feature type="transmembrane region" description="Helical" evidence="2">
    <location>
        <begin position="453"/>
        <end position="476"/>
    </location>
</feature>
<organism evidence="3 4">
    <name type="scientific">Oncorhynchus kisutch</name>
    <name type="common">Coho salmon</name>
    <name type="synonym">Salmo kisutch</name>
    <dbReference type="NCBI Taxonomy" id="8019"/>
    <lineage>
        <taxon>Eukaryota</taxon>
        <taxon>Metazoa</taxon>
        <taxon>Chordata</taxon>
        <taxon>Craniata</taxon>
        <taxon>Vertebrata</taxon>
        <taxon>Euteleostomi</taxon>
        <taxon>Actinopterygii</taxon>
        <taxon>Neopterygii</taxon>
        <taxon>Teleostei</taxon>
        <taxon>Protacanthopterygii</taxon>
        <taxon>Salmoniformes</taxon>
        <taxon>Salmonidae</taxon>
        <taxon>Salmoninae</taxon>
        <taxon>Oncorhynchus</taxon>
    </lineage>
</organism>
<dbReference type="GO" id="GO:0006506">
    <property type="term" value="P:GPI anchor biosynthetic process"/>
    <property type="evidence" value="ECO:0007669"/>
    <property type="project" value="InterPro"/>
</dbReference>
<dbReference type="PANTHER" id="PTHR21329:SF3">
    <property type="entry name" value="PHOSPHATIDYLINOSITOL N-ACETYLGLUCOSAMINYLTRANSFERASE SUBUNIT Q"/>
    <property type="match status" value="1"/>
</dbReference>
<dbReference type="AlphaFoldDB" id="A0A8C7I4E3"/>
<evidence type="ECO:0000256" key="2">
    <source>
        <dbReference type="SAM" id="Phobius"/>
    </source>
</evidence>
<dbReference type="GO" id="GO:0016020">
    <property type="term" value="C:membrane"/>
    <property type="evidence" value="ECO:0007669"/>
    <property type="project" value="InterPro"/>
</dbReference>
<evidence type="ECO:0000256" key="1">
    <source>
        <dbReference type="SAM" id="MobiDB-lite"/>
    </source>
</evidence>
<dbReference type="Ensembl" id="ENSOKIT00005070731.1">
    <property type="protein sequence ID" value="ENSOKIP00005066491.1"/>
    <property type="gene ID" value="ENSOKIG00005028303.1"/>
</dbReference>
<feature type="compositionally biased region" description="Basic and acidic residues" evidence="1">
    <location>
        <begin position="68"/>
        <end position="89"/>
    </location>
</feature>
<keyword evidence="4" id="KW-1185">Reference proteome</keyword>
<sequence>MVLKIFFPQCCNKADSGLLVGRWIPGQNSAVVLAVIHYPFIPGQVKQYIHQVECVCVSVNGKLVQQEKELKEDGGGEKGGTKRGGGEKEVEGEEGGGEKDKVIFIHYEQRKVMLSQLHPIDNGVPDPQTESQLPQVTTYVLSVFGTVCQSEPLFFLDKYDDGPVKMTHWQSEGREGSIIVELMKQASTPVCLLTTWMLTLWTSLCSSRILNMRPMRFISSKLSTCLQLSYRTEHLQTVCSPTRATAHNHFMRKANIFVSFFVDVSLGLLLVSWMYRENRIGKLANTLVPAADHVAKELEELLQWLMGAPAGLKMNRALDQVLGRFFLYHIHLWISYIHLMSPFIEMILWYVGLSACLGLTFALSLLSDITALLTFHIYCFYVYGARLYCMTVYGLSSLWRLFRGKKWNVLRQRVDSCSYDLDQLFIGTLLFTILLFLLPTTALYYLVFTLLRLVVVMFQGVLHLSVDFINSFPLFAMGLRLFRSYRLAEGVKFRVLCEEPGTPLHLMMDINPLKVSSVVQTYRTPTYSCYPKDSWLALCKKLFLGELIYPWRHKTTKID</sequence>
<feature type="region of interest" description="Disordered" evidence="1">
    <location>
        <begin position="68"/>
        <end position="96"/>
    </location>
</feature>
<proteinExistence type="predicted"/>
<protein>
    <submittedName>
        <fullName evidence="3">Phosphatidylinositol glycan anchor biosynthesis, class Q</fullName>
    </submittedName>
</protein>
<reference evidence="3" key="1">
    <citation type="submission" date="2025-08" db="UniProtKB">
        <authorList>
            <consortium name="Ensembl"/>
        </authorList>
    </citation>
    <scope>IDENTIFICATION</scope>
</reference>
<dbReference type="GO" id="GO:0005783">
    <property type="term" value="C:endoplasmic reticulum"/>
    <property type="evidence" value="ECO:0007669"/>
    <property type="project" value="TreeGrafter"/>
</dbReference>
<dbReference type="GeneTree" id="ENSGT00390000004994"/>
<reference evidence="3" key="2">
    <citation type="submission" date="2025-09" db="UniProtKB">
        <authorList>
            <consortium name="Ensembl"/>
        </authorList>
    </citation>
    <scope>IDENTIFICATION</scope>
</reference>
<name>A0A8C7I4E3_ONCKI</name>